<dbReference type="AlphaFoldDB" id="A0A7X3F6P9"/>
<comment type="caution">
    <text evidence="2">The sequence shown here is derived from an EMBL/GenBank/DDBJ whole genome shotgun (WGS) entry which is preliminary data.</text>
</comment>
<gene>
    <name evidence="2" type="ORF">F9Z43_24735</name>
</gene>
<name>A0A7X3F6P9_9PSED</name>
<protein>
    <submittedName>
        <fullName evidence="2">Uncharacterized protein</fullName>
    </submittedName>
</protein>
<dbReference type="EMBL" id="WEIK01000031">
    <property type="protein sequence ID" value="MVF52450.1"/>
    <property type="molecule type" value="Genomic_DNA"/>
</dbReference>
<evidence type="ECO:0000256" key="1">
    <source>
        <dbReference type="SAM" id="MobiDB-lite"/>
    </source>
</evidence>
<accession>A0A7X3F6P9</accession>
<evidence type="ECO:0000313" key="3">
    <source>
        <dbReference type="Proteomes" id="UP000440965"/>
    </source>
</evidence>
<dbReference type="Proteomes" id="UP000440965">
    <property type="component" value="Unassembled WGS sequence"/>
</dbReference>
<sequence length="90" mass="9507">MAGCWLPRTTMPATGAMAKRVVEGLAGMFRSSGKIGVSEYSGECRIGQQPEPANSRLKPAKRPAQPVRTTNDKANRPPPPPAPAAARGRP</sequence>
<organism evidence="2 3">
    <name type="scientific">Pseudomonas monteilii</name>
    <dbReference type="NCBI Taxonomy" id="76759"/>
    <lineage>
        <taxon>Bacteria</taxon>
        <taxon>Pseudomonadati</taxon>
        <taxon>Pseudomonadota</taxon>
        <taxon>Gammaproteobacteria</taxon>
        <taxon>Pseudomonadales</taxon>
        <taxon>Pseudomonadaceae</taxon>
        <taxon>Pseudomonas</taxon>
    </lineage>
</organism>
<reference evidence="2 3" key="1">
    <citation type="submission" date="2019-10" db="EMBL/GenBank/DDBJ databases">
        <title>XDR Pseudomonas monteilii producing IMP-16 from LCR.</title>
        <authorList>
            <person name="Ballaben A."/>
            <person name="Doi Y."/>
        </authorList>
    </citation>
    <scope>NUCLEOTIDE SEQUENCE [LARGE SCALE GENOMIC DNA]</scope>
    <source>
        <strain evidence="2 3">597/14</strain>
    </source>
</reference>
<evidence type="ECO:0000313" key="2">
    <source>
        <dbReference type="EMBL" id="MVF52450.1"/>
    </source>
</evidence>
<feature type="region of interest" description="Disordered" evidence="1">
    <location>
        <begin position="45"/>
        <end position="90"/>
    </location>
</feature>
<proteinExistence type="predicted"/>